<dbReference type="PIRSF" id="PIRSF006470">
    <property type="entry name" value="DctB"/>
    <property type="match status" value="1"/>
</dbReference>
<dbReference type="OrthoDB" id="8690069at2"/>
<dbReference type="eggNOG" id="COG1638">
    <property type="taxonomic scope" value="Bacteria"/>
</dbReference>
<dbReference type="AlphaFoldDB" id="V8CC46"/>
<dbReference type="HOGENOM" id="CLU_036176_1_3_7"/>
<evidence type="ECO:0008006" key="6">
    <source>
        <dbReference type="Google" id="ProtNLM"/>
    </source>
</evidence>
<dbReference type="InterPro" id="IPR018389">
    <property type="entry name" value="DctP_fam"/>
</dbReference>
<evidence type="ECO:0000256" key="1">
    <source>
        <dbReference type="ARBA" id="ARBA00009023"/>
    </source>
</evidence>
<keyword evidence="2" id="KW-0813">Transport</keyword>
<dbReference type="Proteomes" id="UP000018731">
    <property type="component" value="Unassembled WGS sequence"/>
</dbReference>
<comment type="caution">
    <text evidence="4">The sequence shown here is derived from an EMBL/GenBank/DDBJ whole genome shotgun (WGS) entry which is preliminary data.</text>
</comment>
<evidence type="ECO:0000313" key="5">
    <source>
        <dbReference type="Proteomes" id="UP000018731"/>
    </source>
</evidence>
<keyword evidence="5" id="KW-1185">Reference proteome</keyword>
<dbReference type="RefSeq" id="WP_023926965.1">
    <property type="nucleotide sequence ID" value="NZ_KI669454.1"/>
</dbReference>
<name>V8CC46_9HELI</name>
<dbReference type="GO" id="GO:0055085">
    <property type="term" value="P:transmembrane transport"/>
    <property type="evidence" value="ECO:0007669"/>
    <property type="project" value="InterPro"/>
</dbReference>
<accession>V8CC46</accession>
<reference evidence="4 5" key="1">
    <citation type="journal article" date="2014" name="Genome Announc.">
        <title>Draft genome sequences of six enterohepatic helicobacter species isolated from humans and one from rhesus macaques.</title>
        <authorList>
            <person name="Shen Z."/>
            <person name="Sheh A."/>
            <person name="Young S.K."/>
            <person name="Abouelliel A."/>
            <person name="Ward D.V."/>
            <person name="Earl A.M."/>
            <person name="Fox J.G."/>
        </authorList>
    </citation>
    <scope>NUCLEOTIDE SEQUENCE [LARGE SCALE GENOMIC DNA]</scope>
    <source>
        <strain evidence="4 5">MIT 99-5501</strain>
    </source>
</reference>
<proteinExistence type="inferred from homology"/>
<protein>
    <recommendedName>
        <fullName evidence="6">C4-dicarboxylate-binding periplasmic protein</fullName>
    </recommendedName>
</protein>
<keyword evidence="3" id="KW-0732">Signal</keyword>
<dbReference type="STRING" id="1357400.HMPREF2086_00297"/>
<dbReference type="Gene3D" id="3.40.190.170">
    <property type="entry name" value="Bacterial extracellular solute-binding protein, family 7"/>
    <property type="match status" value="1"/>
</dbReference>
<dbReference type="PANTHER" id="PTHR33376">
    <property type="match status" value="1"/>
</dbReference>
<dbReference type="NCBIfam" id="TIGR00787">
    <property type="entry name" value="dctP"/>
    <property type="match status" value="1"/>
</dbReference>
<dbReference type="NCBIfam" id="NF037995">
    <property type="entry name" value="TRAP_S1"/>
    <property type="match status" value="1"/>
</dbReference>
<dbReference type="Pfam" id="PF03480">
    <property type="entry name" value="DctP"/>
    <property type="match status" value="1"/>
</dbReference>
<dbReference type="PATRIC" id="fig|1357400.3.peg.413"/>
<organism evidence="4 5">
    <name type="scientific">Helicobacter macacae MIT 99-5501</name>
    <dbReference type="NCBI Taxonomy" id="1357400"/>
    <lineage>
        <taxon>Bacteria</taxon>
        <taxon>Pseudomonadati</taxon>
        <taxon>Campylobacterota</taxon>
        <taxon>Epsilonproteobacteria</taxon>
        <taxon>Campylobacterales</taxon>
        <taxon>Helicobacteraceae</taxon>
        <taxon>Helicobacter</taxon>
    </lineage>
</organism>
<gene>
    <name evidence="4" type="ORF">HMPREF2086_00297</name>
</gene>
<dbReference type="InterPro" id="IPR038404">
    <property type="entry name" value="TRAP_DctP_sf"/>
</dbReference>
<dbReference type="GO" id="GO:0030288">
    <property type="term" value="C:outer membrane-bounded periplasmic space"/>
    <property type="evidence" value="ECO:0007669"/>
    <property type="project" value="InterPro"/>
</dbReference>
<evidence type="ECO:0000256" key="3">
    <source>
        <dbReference type="ARBA" id="ARBA00022729"/>
    </source>
</evidence>
<dbReference type="EMBL" id="AZJI01000001">
    <property type="protein sequence ID" value="ETD24963.1"/>
    <property type="molecule type" value="Genomic_DNA"/>
</dbReference>
<evidence type="ECO:0000313" key="4">
    <source>
        <dbReference type="EMBL" id="ETD24963.1"/>
    </source>
</evidence>
<sequence length="371" mass="41679">MDKTAQSNQRAKTAQSLSSSFSNGFSRKIYKAFRTSLLGGALIATASFFVACGDKAQDDPNKTYTIKFAHVVSSGTPKGKAADLFAKRAGELSNGRLKVEVFPSAQLVDDDKVFQELKRNNIQLAAPAFSKFTPIAKEFNLWDVPFIFRDNSHLHAVMDGEVGEILKQAIAKKGFIALDYWDSGFKQFSTNKKPIIIPEDAKGQKMRIMSSKVLEEQVKAMGANPQNINFGEVYSALQTGVVDAAENPLSNLYNSRFYEVQKSVTMSNHGYLGYLVIASEKFWQELPNELKEVVQQAMREATLFEREESERDEAVLLQNLKDYASKNPSKLTIYTLDEAQKKQWQELMVGIYPKFYDLVGEELIKKTLDTK</sequence>
<dbReference type="InterPro" id="IPR004682">
    <property type="entry name" value="TRAP_DctP"/>
</dbReference>
<dbReference type="PANTHER" id="PTHR33376:SF7">
    <property type="entry name" value="C4-DICARBOXYLATE-BINDING PROTEIN DCTB"/>
    <property type="match status" value="1"/>
</dbReference>
<comment type="similarity">
    <text evidence="1">Belongs to the bacterial solute-binding protein 7 family.</text>
</comment>
<evidence type="ECO:0000256" key="2">
    <source>
        <dbReference type="ARBA" id="ARBA00022448"/>
    </source>
</evidence>